<keyword evidence="2" id="KW-1185">Reference proteome</keyword>
<evidence type="ECO:0000313" key="1">
    <source>
        <dbReference type="EMBL" id="GAA5811587.1"/>
    </source>
</evidence>
<name>A0ABP9YXJ8_9FUNG</name>
<organism evidence="1 2">
    <name type="scientific">Mucor flavus</name>
    <dbReference type="NCBI Taxonomy" id="439312"/>
    <lineage>
        <taxon>Eukaryota</taxon>
        <taxon>Fungi</taxon>
        <taxon>Fungi incertae sedis</taxon>
        <taxon>Mucoromycota</taxon>
        <taxon>Mucoromycotina</taxon>
        <taxon>Mucoromycetes</taxon>
        <taxon>Mucorales</taxon>
        <taxon>Mucorineae</taxon>
        <taxon>Mucoraceae</taxon>
        <taxon>Mucor</taxon>
    </lineage>
</organism>
<gene>
    <name evidence="1" type="ORF">MFLAVUS_005027</name>
</gene>
<evidence type="ECO:0000313" key="2">
    <source>
        <dbReference type="Proteomes" id="UP001473302"/>
    </source>
</evidence>
<reference evidence="1 2" key="1">
    <citation type="submission" date="2024-04" db="EMBL/GenBank/DDBJ databases">
        <title>genome sequences of Mucor flavus KT1a and Helicostylum pulchrum KT1b strains isolated from the surface of a dry-aged beef.</title>
        <authorList>
            <person name="Toyotome T."/>
            <person name="Hosono M."/>
            <person name="Torimaru M."/>
            <person name="Fukuda K."/>
            <person name="Mikami N."/>
        </authorList>
    </citation>
    <scope>NUCLEOTIDE SEQUENCE [LARGE SCALE GENOMIC DNA]</scope>
    <source>
        <strain evidence="1 2">KT1a</strain>
    </source>
</reference>
<comment type="caution">
    <text evidence="1">The sequence shown here is derived from an EMBL/GenBank/DDBJ whole genome shotgun (WGS) entry which is preliminary data.</text>
</comment>
<sequence length="185" mass="21227">MLLNNLRLWNFEVPAPGFYIWNLLNSVIIPDNCASCELPMELLLFSYISMSNGLFFGYPYIKNYANQVKLYLEYLEKFEAHLEKRAKRRLKRRLNTRTLLNTEAEVLLKKAIFDIRSTFSATTSTGSATATPLGINICNVIRNATVFLHGKYHRGENLTPSQLENDGILYINSNDAYGSQRLLHI</sequence>
<dbReference type="Proteomes" id="UP001473302">
    <property type="component" value="Unassembled WGS sequence"/>
</dbReference>
<accession>A0ABP9YXJ8</accession>
<protein>
    <submittedName>
        <fullName evidence="1">Uncharacterized protein</fullName>
    </submittedName>
</protein>
<dbReference type="EMBL" id="BAABUK010000010">
    <property type="protein sequence ID" value="GAA5811587.1"/>
    <property type="molecule type" value="Genomic_DNA"/>
</dbReference>
<proteinExistence type="predicted"/>